<feature type="transmembrane region" description="Helical" evidence="4">
    <location>
        <begin position="256"/>
        <end position="279"/>
    </location>
</feature>
<evidence type="ECO:0000256" key="1">
    <source>
        <dbReference type="ARBA" id="ARBA00004141"/>
    </source>
</evidence>
<evidence type="ECO:0000313" key="7">
    <source>
        <dbReference type="Proteomes" id="UP000184383"/>
    </source>
</evidence>
<feature type="transmembrane region" description="Helical" evidence="4">
    <location>
        <begin position="348"/>
        <end position="370"/>
    </location>
</feature>
<feature type="transmembrane region" description="Helical" evidence="4">
    <location>
        <begin position="183"/>
        <end position="202"/>
    </location>
</feature>
<organism evidence="6 7">
    <name type="scientific">Aspergillus wentii DTO 134E9</name>
    <dbReference type="NCBI Taxonomy" id="1073089"/>
    <lineage>
        <taxon>Eukaryota</taxon>
        <taxon>Fungi</taxon>
        <taxon>Dikarya</taxon>
        <taxon>Ascomycota</taxon>
        <taxon>Pezizomycotina</taxon>
        <taxon>Eurotiomycetes</taxon>
        <taxon>Eurotiomycetidae</taxon>
        <taxon>Eurotiales</taxon>
        <taxon>Aspergillaceae</taxon>
        <taxon>Aspergillus</taxon>
        <taxon>Aspergillus subgen. Cremei</taxon>
    </lineage>
</organism>
<feature type="transmembrane region" description="Helical" evidence="4">
    <location>
        <begin position="291"/>
        <end position="311"/>
    </location>
</feature>
<dbReference type="OrthoDB" id="6499973at2759"/>
<dbReference type="PROSITE" id="PS50850">
    <property type="entry name" value="MFS"/>
    <property type="match status" value="1"/>
</dbReference>
<dbReference type="RefSeq" id="XP_040691966.1">
    <property type="nucleotide sequence ID" value="XM_040834332.1"/>
</dbReference>
<dbReference type="Pfam" id="PF07690">
    <property type="entry name" value="MFS_1"/>
    <property type="match status" value="1"/>
</dbReference>
<feature type="transmembrane region" description="Helical" evidence="4">
    <location>
        <begin position="323"/>
        <end position="342"/>
    </location>
</feature>
<protein>
    <recommendedName>
        <fullName evidence="5">Major facilitator superfamily (MFS) profile domain-containing protein</fullName>
    </recommendedName>
</protein>
<dbReference type="EMBL" id="KV878210">
    <property type="protein sequence ID" value="OJJ38290.1"/>
    <property type="molecule type" value="Genomic_DNA"/>
</dbReference>
<dbReference type="InterPro" id="IPR020846">
    <property type="entry name" value="MFS_dom"/>
</dbReference>
<feature type="transmembrane region" description="Helical" evidence="4">
    <location>
        <begin position="151"/>
        <end position="171"/>
    </location>
</feature>
<evidence type="ECO:0000313" key="6">
    <source>
        <dbReference type="EMBL" id="OJJ38290.1"/>
    </source>
</evidence>
<dbReference type="GO" id="GO:0022857">
    <property type="term" value="F:transmembrane transporter activity"/>
    <property type="evidence" value="ECO:0007669"/>
    <property type="project" value="InterPro"/>
</dbReference>
<dbReference type="InterPro" id="IPR050327">
    <property type="entry name" value="Proton-linked_MCT"/>
</dbReference>
<dbReference type="InterPro" id="IPR011701">
    <property type="entry name" value="MFS"/>
</dbReference>
<feature type="region of interest" description="Disordered" evidence="3">
    <location>
        <begin position="1"/>
        <end position="34"/>
    </location>
</feature>
<feature type="compositionally biased region" description="Pro residues" evidence="3">
    <location>
        <begin position="13"/>
        <end position="25"/>
    </location>
</feature>
<feature type="transmembrane region" description="Helical" evidence="4">
    <location>
        <begin position="411"/>
        <end position="431"/>
    </location>
</feature>
<feature type="transmembrane region" description="Helical" evidence="4">
    <location>
        <begin position="214"/>
        <end position="235"/>
    </location>
</feature>
<feature type="domain" description="Major facilitator superfamily (MFS) profile" evidence="5">
    <location>
        <begin position="257"/>
        <end position="468"/>
    </location>
</feature>
<evidence type="ECO:0000256" key="2">
    <source>
        <dbReference type="ARBA" id="ARBA00006727"/>
    </source>
</evidence>
<comment type="similarity">
    <text evidence="2">Belongs to the major facilitator superfamily. Monocarboxylate porter (TC 2.A.1.13) family.</text>
</comment>
<dbReference type="GeneID" id="63750180"/>
<proteinExistence type="inferred from homology"/>
<dbReference type="GO" id="GO:0016020">
    <property type="term" value="C:membrane"/>
    <property type="evidence" value="ECO:0007669"/>
    <property type="project" value="UniProtKB-SubCell"/>
</dbReference>
<dbReference type="Proteomes" id="UP000184383">
    <property type="component" value="Unassembled WGS sequence"/>
</dbReference>
<accession>A0A1L9RTN5</accession>
<feature type="transmembrane region" description="Helical" evidence="4">
    <location>
        <begin position="382"/>
        <end position="405"/>
    </location>
</feature>
<evidence type="ECO:0000256" key="4">
    <source>
        <dbReference type="SAM" id="Phobius"/>
    </source>
</evidence>
<keyword evidence="7" id="KW-1185">Reference proteome</keyword>
<reference evidence="7" key="1">
    <citation type="journal article" date="2017" name="Genome Biol.">
        <title>Comparative genomics reveals high biological diversity and specific adaptations in the industrially and medically important fungal genus Aspergillus.</title>
        <authorList>
            <person name="de Vries R.P."/>
            <person name="Riley R."/>
            <person name="Wiebenga A."/>
            <person name="Aguilar-Osorio G."/>
            <person name="Amillis S."/>
            <person name="Uchima C.A."/>
            <person name="Anderluh G."/>
            <person name="Asadollahi M."/>
            <person name="Askin M."/>
            <person name="Barry K."/>
            <person name="Battaglia E."/>
            <person name="Bayram O."/>
            <person name="Benocci T."/>
            <person name="Braus-Stromeyer S.A."/>
            <person name="Caldana C."/>
            <person name="Canovas D."/>
            <person name="Cerqueira G.C."/>
            <person name="Chen F."/>
            <person name="Chen W."/>
            <person name="Choi C."/>
            <person name="Clum A."/>
            <person name="Dos Santos R.A."/>
            <person name="Damasio A.R."/>
            <person name="Diallinas G."/>
            <person name="Emri T."/>
            <person name="Fekete E."/>
            <person name="Flipphi M."/>
            <person name="Freyberg S."/>
            <person name="Gallo A."/>
            <person name="Gournas C."/>
            <person name="Habgood R."/>
            <person name="Hainaut M."/>
            <person name="Harispe M.L."/>
            <person name="Henrissat B."/>
            <person name="Hilden K.S."/>
            <person name="Hope R."/>
            <person name="Hossain A."/>
            <person name="Karabika E."/>
            <person name="Karaffa L."/>
            <person name="Karanyi Z."/>
            <person name="Krasevec N."/>
            <person name="Kuo A."/>
            <person name="Kusch H."/>
            <person name="LaButti K."/>
            <person name="Lagendijk E.L."/>
            <person name="Lapidus A."/>
            <person name="Levasseur A."/>
            <person name="Lindquist E."/>
            <person name="Lipzen A."/>
            <person name="Logrieco A.F."/>
            <person name="MacCabe A."/>
            <person name="Maekelae M.R."/>
            <person name="Malavazi I."/>
            <person name="Melin P."/>
            <person name="Meyer V."/>
            <person name="Mielnichuk N."/>
            <person name="Miskei M."/>
            <person name="Molnar A.P."/>
            <person name="Mule G."/>
            <person name="Ngan C.Y."/>
            <person name="Orejas M."/>
            <person name="Orosz E."/>
            <person name="Ouedraogo J.P."/>
            <person name="Overkamp K.M."/>
            <person name="Park H.-S."/>
            <person name="Perrone G."/>
            <person name="Piumi F."/>
            <person name="Punt P.J."/>
            <person name="Ram A.F."/>
            <person name="Ramon A."/>
            <person name="Rauscher S."/>
            <person name="Record E."/>
            <person name="Riano-Pachon D.M."/>
            <person name="Robert V."/>
            <person name="Roehrig J."/>
            <person name="Ruller R."/>
            <person name="Salamov A."/>
            <person name="Salih N.S."/>
            <person name="Samson R.A."/>
            <person name="Sandor E."/>
            <person name="Sanguinetti M."/>
            <person name="Schuetze T."/>
            <person name="Sepcic K."/>
            <person name="Shelest E."/>
            <person name="Sherlock G."/>
            <person name="Sophianopoulou V."/>
            <person name="Squina F.M."/>
            <person name="Sun H."/>
            <person name="Susca A."/>
            <person name="Todd R.B."/>
            <person name="Tsang A."/>
            <person name="Unkles S.E."/>
            <person name="van de Wiele N."/>
            <person name="van Rossen-Uffink D."/>
            <person name="Oliveira J.V."/>
            <person name="Vesth T.C."/>
            <person name="Visser J."/>
            <person name="Yu J.-H."/>
            <person name="Zhou M."/>
            <person name="Andersen M.R."/>
            <person name="Archer D.B."/>
            <person name="Baker S.E."/>
            <person name="Benoit I."/>
            <person name="Brakhage A.A."/>
            <person name="Braus G.H."/>
            <person name="Fischer R."/>
            <person name="Frisvad J.C."/>
            <person name="Goldman G.H."/>
            <person name="Houbraken J."/>
            <person name="Oakley B."/>
            <person name="Pocsi I."/>
            <person name="Scazzocchio C."/>
            <person name="Seiboth B."/>
            <person name="vanKuyk P.A."/>
            <person name="Wortman J."/>
            <person name="Dyer P.S."/>
            <person name="Grigoriev I.V."/>
        </authorList>
    </citation>
    <scope>NUCLEOTIDE SEQUENCE [LARGE SCALE GENOMIC DNA]</scope>
    <source>
        <strain evidence="7">DTO 134E9</strain>
    </source>
</reference>
<keyword evidence="4" id="KW-0472">Membrane</keyword>
<comment type="subcellular location">
    <subcellularLocation>
        <location evidence="1">Membrane</location>
        <topology evidence="1">Multi-pass membrane protein</topology>
    </subcellularLocation>
</comment>
<feature type="transmembrane region" description="Helical" evidence="4">
    <location>
        <begin position="127"/>
        <end position="145"/>
    </location>
</feature>
<evidence type="ECO:0000259" key="5">
    <source>
        <dbReference type="PROSITE" id="PS50850"/>
    </source>
</evidence>
<dbReference type="PANTHER" id="PTHR11360">
    <property type="entry name" value="MONOCARBOXYLATE TRANSPORTER"/>
    <property type="match status" value="1"/>
</dbReference>
<feature type="transmembrane region" description="Helical" evidence="4">
    <location>
        <begin position="94"/>
        <end position="115"/>
    </location>
</feature>
<dbReference type="SUPFAM" id="SSF103473">
    <property type="entry name" value="MFS general substrate transporter"/>
    <property type="match status" value="1"/>
</dbReference>
<dbReference type="PANTHER" id="PTHR11360:SF315">
    <property type="entry name" value="TRANSPORTER MCH2-RELATED"/>
    <property type="match status" value="1"/>
</dbReference>
<dbReference type="AlphaFoldDB" id="A0A1L9RTN5"/>
<dbReference type="Gene3D" id="1.20.1250.20">
    <property type="entry name" value="MFS general substrate transporter like domains"/>
    <property type="match status" value="2"/>
</dbReference>
<keyword evidence="4" id="KW-1133">Transmembrane helix</keyword>
<dbReference type="InterPro" id="IPR036259">
    <property type="entry name" value="MFS_trans_sf"/>
</dbReference>
<evidence type="ECO:0000256" key="3">
    <source>
        <dbReference type="SAM" id="MobiDB-lite"/>
    </source>
</evidence>
<keyword evidence="4" id="KW-0812">Transmembrane</keyword>
<gene>
    <name evidence="6" type="ORF">ASPWEDRAFT_35915</name>
</gene>
<sequence length="468" mass="50724">MAATTSENHLLRPLPPTENPSPTTPGTPADNQLEYFDPSNVATQEDIPPDGGYGWVCTICVFLINAHTWGVNSAWGVFLDHYLSESTFPGATELQYALIGGLSISQSLLVSPLVAISTRKLGTRITLLIGAFVVCASLLGASFASQIWHLFLSQGLCFGYGMGFLYVPATAILPQWFSKRRSLVLGIGSAGAGIGGLAYNLGSGAAIESLGLQWTYRLLALCTLVMNFICSILLKDRNTVVKPKDKAFDYREYGRVQVLLVVSWGFLTELGFIVLLYSLPNYATSIGLTARQGSVVSALLNLGLTIGRPLIGYYSDIVGRINMATLMTTVCGVLCLAVWVPAKSYPVLLIFALLSGCVTGTFWTCAAPVLAEVVGMQRLPSAWGMICFSLVLPTTFAEPIALQMASTSGYLASQIFVGCMFLGGAASTWALRSWKIHEIEEKARIEREEPARKDFWLTPRRLFVSQRV</sequence>
<name>A0A1L9RTN5_ASPWE</name>
<dbReference type="VEuPathDB" id="FungiDB:ASPWEDRAFT_35915"/>